<dbReference type="PANTHER" id="PTHR43335:SF4">
    <property type="entry name" value="ABC TRANSPORTER, ATP-BINDING PROTEIN"/>
    <property type="match status" value="1"/>
</dbReference>
<proteinExistence type="inferred from homology"/>
<evidence type="ECO:0000259" key="6">
    <source>
        <dbReference type="PROSITE" id="PS50893"/>
    </source>
</evidence>
<evidence type="ECO:0000256" key="1">
    <source>
        <dbReference type="ARBA" id="ARBA00005417"/>
    </source>
</evidence>
<dbReference type="SMART" id="SM00382">
    <property type="entry name" value="AAA"/>
    <property type="match status" value="1"/>
</dbReference>
<evidence type="ECO:0000313" key="7">
    <source>
        <dbReference type="EMBL" id="GGY59912.1"/>
    </source>
</evidence>
<comment type="similarity">
    <text evidence="1">Belongs to the ABC transporter superfamily.</text>
</comment>
<evidence type="ECO:0000256" key="3">
    <source>
        <dbReference type="ARBA" id="ARBA00022741"/>
    </source>
</evidence>
<dbReference type="InterPro" id="IPR027417">
    <property type="entry name" value="P-loop_NTPase"/>
</dbReference>
<dbReference type="SUPFAM" id="SSF52540">
    <property type="entry name" value="P-loop containing nucleoside triphosphate hydrolases"/>
    <property type="match status" value="1"/>
</dbReference>
<name>A0ABQ3AK95_9ACTN</name>
<feature type="region of interest" description="Disordered" evidence="5">
    <location>
        <begin position="309"/>
        <end position="414"/>
    </location>
</feature>
<dbReference type="EMBL" id="BMUU01000014">
    <property type="protein sequence ID" value="GGY59912.1"/>
    <property type="molecule type" value="Genomic_DNA"/>
</dbReference>
<dbReference type="CDD" id="cd03268">
    <property type="entry name" value="ABC_BcrA_bacitracin_resist"/>
    <property type="match status" value="1"/>
</dbReference>
<keyword evidence="2" id="KW-0813">Transport</keyword>
<feature type="domain" description="ABC transporter" evidence="6">
    <location>
        <begin position="2"/>
        <end position="227"/>
    </location>
</feature>
<sequence length="414" mass="43442">MIEAVGLTKRYGAKTAVHNLSFQVRPGTVTGFLGPNGSGKSTTMRMILGLDQPTAGHVTIGGHPFRELPNAPRQVGALLDAKAVHGGRSARNHLLSLAQLAGIPARRVDEVLGVVGLQQVAKQRSKGFSLGMGQRLGIAAALLGDPQVLLFDEPVNGLDPEGILWVRNLMKQLAAEGRTVFVSSHLMSEMALTAEHLIVIGRGQLLADMSVTDFISHNSADFARVRTPGTEPAQREKLTAALTEAGGQVLPEPDGALRVTGLPLPRISDVAHEADVRLWELSPHQASLEEAYMRLTQGAVDYRSTNDQKAGLQPVMPPGYAPPPVIPDVPQQGWYAPPPPGQNPYAAAPQAPAPHPGGPAPVPPTVPQAPAQQPVAPPADQQPPVPQAPQPPAAPPAPQAPAAPAAPTKPEDTR</sequence>
<keyword evidence="4 7" id="KW-0067">ATP-binding</keyword>
<reference evidence="8" key="1">
    <citation type="journal article" date="2019" name="Int. J. Syst. Evol. Microbiol.">
        <title>The Global Catalogue of Microorganisms (GCM) 10K type strain sequencing project: providing services to taxonomists for standard genome sequencing and annotation.</title>
        <authorList>
            <consortium name="The Broad Institute Genomics Platform"/>
            <consortium name="The Broad Institute Genome Sequencing Center for Infectious Disease"/>
            <person name="Wu L."/>
            <person name="Ma J."/>
        </authorList>
    </citation>
    <scope>NUCLEOTIDE SEQUENCE [LARGE SCALE GENOMIC DNA]</scope>
    <source>
        <strain evidence="8">JCM 4594</strain>
    </source>
</reference>
<gene>
    <name evidence="7" type="ORF">GCM10010326_63260</name>
</gene>
<comment type="caution">
    <text evidence="7">The sequence shown here is derived from an EMBL/GenBank/DDBJ whole genome shotgun (WGS) entry which is preliminary data.</text>
</comment>
<organism evidence="7 8">
    <name type="scientific">Streptomyces xanthochromogenes</name>
    <dbReference type="NCBI Taxonomy" id="67384"/>
    <lineage>
        <taxon>Bacteria</taxon>
        <taxon>Bacillati</taxon>
        <taxon>Actinomycetota</taxon>
        <taxon>Actinomycetes</taxon>
        <taxon>Kitasatosporales</taxon>
        <taxon>Streptomycetaceae</taxon>
        <taxon>Streptomyces</taxon>
    </lineage>
</organism>
<evidence type="ECO:0000256" key="5">
    <source>
        <dbReference type="SAM" id="MobiDB-lite"/>
    </source>
</evidence>
<dbReference type="Proteomes" id="UP000600946">
    <property type="component" value="Unassembled WGS sequence"/>
</dbReference>
<dbReference type="PROSITE" id="PS50893">
    <property type="entry name" value="ABC_TRANSPORTER_2"/>
    <property type="match status" value="1"/>
</dbReference>
<dbReference type="GeneID" id="96294225"/>
<feature type="compositionally biased region" description="Pro residues" evidence="5">
    <location>
        <begin position="315"/>
        <end position="327"/>
    </location>
</feature>
<dbReference type="InterPro" id="IPR003439">
    <property type="entry name" value="ABC_transporter-like_ATP-bd"/>
</dbReference>
<accession>A0ABQ3AK95</accession>
<evidence type="ECO:0000313" key="8">
    <source>
        <dbReference type="Proteomes" id="UP000600946"/>
    </source>
</evidence>
<evidence type="ECO:0000256" key="4">
    <source>
        <dbReference type="ARBA" id="ARBA00022840"/>
    </source>
</evidence>
<protein>
    <submittedName>
        <fullName evidence="7">ABC transporter ATP-binding protein</fullName>
    </submittedName>
</protein>
<feature type="compositionally biased region" description="Pro residues" evidence="5">
    <location>
        <begin position="351"/>
        <end position="367"/>
    </location>
</feature>
<dbReference type="Gene3D" id="3.40.50.300">
    <property type="entry name" value="P-loop containing nucleotide triphosphate hydrolases"/>
    <property type="match status" value="1"/>
</dbReference>
<keyword evidence="3" id="KW-0547">Nucleotide-binding</keyword>
<feature type="compositionally biased region" description="Pro residues" evidence="5">
    <location>
        <begin position="375"/>
        <end position="401"/>
    </location>
</feature>
<dbReference type="Pfam" id="PF00005">
    <property type="entry name" value="ABC_tran"/>
    <property type="match status" value="1"/>
</dbReference>
<dbReference type="InterPro" id="IPR003593">
    <property type="entry name" value="AAA+_ATPase"/>
</dbReference>
<evidence type="ECO:0000256" key="2">
    <source>
        <dbReference type="ARBA" id="ARBA00022448"/>
    </source>
</evidence>
<dbReference type="PANTHER" id="PTHR43335">
    <property type="entry name" value="ABC TRANSPORTER, ATP-BINDING PROTEIN"/>
    <property type="match status" value="1"/>
</dbReference>
<dbReference type="RefSeq" id="WP_190028881.1">
    <property type="nucleotide sequence ID" value="NZ_BMUU01000014.1"/>
</dbReference>
<keyword evidence="8" id="KW-1185">Reference proteome</keyword>
<dbReference type="GO" id="GO:0005524">
    <property type="term" value="F:ATP binding"/>
    <property type="evidence" value="ECO:0007669"/>
    <property type="project" value="UniProtKB-KW"/>
</dbReference>